<dbReference type="AlphaFoldDB" id="A0A2H3G331"/>
<gene>
    <name evidence="1" type="ORF">AU210_016456</name>
</gene>
<accession>A0A2H3G331</accession>
<dbReference type="EMBL" id="MABQ02000013">
    <property type="protein sequence ID" value="PCD21494.1"/>
    <property type="molecule type" value="Genomic_DNA"/>
</dbReference>
<name>A0A2H3G331_FUSOX</name>
<reference evidence="1 2" key="1">
    <citation type="journal article" date="2016" name="Environ. Microbiol.">
        <title>Effector profiles distinguish formae speciales of Fusarium oxysporum.</title>
        <authorList>
            <person name="van Dam P."/>
            <person name="Fokkens L."/>
            <person name="Schmidt S.M."/>
            <person name="Linmans J.H."/>
            <person name="Kistler H.C."/>
            <person name="Ma L.J."/>
            <person name="Rep M."/>
        </authorList>
    </citation>
    <scope>NUCLEOTIDE SEQUENCE [LARGE SCALE GENOMIC DNA]</scope>
    <source>
        <strain evidence="1 2">Forc016</strain>
    </source>
</reference>
<comment type="caution">
    <text evidence="1">The sequence shown here is derived from an EMBL/GenBank/DDBJ whole genome shotgun (WGS) entry which is preliminary data.</text>
</comment>
<sequence length="179" mass="21371">MEETDEVHNEEDEDDVLRTSIRTIAQNTSAIRRKRKQGPRRNHVEDLRRRRRKLKRECCSFKVISISLPNDSAARGETRTWEYKWNTVKKLWTNEGAPQEMRKWRAEELCMMLDYLTVKASPKSGLWNPVEVQWRNDIEDEHGMFEWSDSLENWIFQITYEVMIEMLGERARGVGIVIK</sequence>
<evidence type="ECO:0000313" key="2">
    <source>
        <dbReference type="Proteomes" id="UP000219602"/>
    </source>
</evidence>
<dbReference type="Proteomes" id="UP000219602">
    <property type="component" value="Unassembled WGS sequence"/>
</dbReference>
<protein>
    <submittedName>
        <fullName evidence="1">Uncharacterized protein</fullName>
    </submittedName>
</protein>
<evidence type="ECO:0000313" key="1">
    <source>
        <dbReference type="EMBL" id="PCD21494.1"/>
    </source>
</evidence>
<organism evidence="1 2">
    <name type="scientific">Fusarium oxysporum f. sp. radicis-cucumerinum</name>
    <dbReference type="NCBI Taxonomy" id="327505"/>
    <lineage>
        <taxon>Eukaryota</taxon>
        <taxon>Fungi</taxon>
        <taxon>Dikarya</taxon>
        <taxon>Ascomycota</taxon>
        <taxon>Pezizomycotina</taxon>
        <taxon>Sordariomycetes</taxon>
        <taxon>Hypocreomycetidae</taxon>
        <taxon>Hypocreales</taxon>
        <taxon>Nectriaceae</taxon>
        <taxon>Fusarium</taxon>
        <taxon>Fusarium oxysporum species complex</taxon>
    </lineage>
</organism>
<reference evidence="1 2" key="2">
    <citation type="journal article" date="2017" name="Sci. Rep.">
        <title>A mobile pathogenicity chromosome in Fusarium oxysporum for infection of multiple cucurbit species.</title>
        <authorList>
            <person name="van Dam P."/>
            <person name="Fokkens L."/>
            <person name="Ayukawa Y."/>
            <person name="van der Gragt M."/>
            <person name="Ter Horst A."/>
            <person name="Brankovics B."/>
            <person name="Houterman P.M."/>
            <person name="Arie T."/>
            <person name="Rep M."/>
        </authorList>
    </citation>
    <scope>NUCLEOTIDE SEQUENCE [LARGE SCALE GENOMIC DNA]</scope>
    <source>
        <strain evidence="1 2">Forc016</strain>
    </source>
</reference>
<proteinExistence type="predicted"/>